<reference evidence="9 10" key="1">
    <citation type="submission" date="2016-10" db="EMBL/GenBank/DDBJ databases">
        <authorList>
            <person name="de Groot N.N."/>
        </authorList>
    </citation>
    <scope>NUCLEOTIDE SEQUENCE [LARGE SCALE GENOMIC DNA]</scope>
    <source>
        <strain evidence="9 10">CGMCC 1.7005</strain>
    </source>
</reference>
<proteinExistence type="inferred from homology"/>
<evidence type="ECO:0000256" key="1">
    <source>
        <dbReference type="ARBA" id="ARBA00008714"/>
    </source>
</evidence>
<dbReference type="OrthoDB" id="9803125at2"/>
<evidence type="ECO:0000259" key="7">
    <source>
        <dbReference type="Pfam" id="PF00081"/>
    </source>
</evidence>
<organism evidence="9 10">
    <name type="scientific">Lishizhenia tianjinensis</name>
    <dbReference type="NCBI Taxonomy" id="477690"/>
    <lineage>
        <taxon>Bacteria</taxon>
        <taxon>Pseudomonadati</taxon>
        <taxon>Bacteroidota</taxon>
        <taxon>Flavobacteriia</taxon>
        <taxon>Flavobacteriales</taxon>
        <taxon>Crocinitomicaceae</taxon>
        <taxon>Lishizhenia</taxon>
    </lineage>
</organism>
<dbReference type="InterPro" id="IPR019832">
    <property type="entry name" value="Mn/Fe_SOD_C"/>
</dbReference>
<dbReference type="FunFam" id="1.10.287.990:FF:000001">
    <property type="entry name" value="Superoxide dismutase"/>
    <property type="match status" value="1"/>
</dbReference>
<feature type="domain" description="Manganese/iron superoxide dismutase N-terminal" evidence="7">
    <location>
        <begin position="2"/>
        <end position="85"/>
    </location>
</feature>
<accession>A0A1I6XE22</accession>
<feature type="domain" description="Manganese/iron superoxide dismutase C-terminal" evidence="8">
    <location>
        <begin position="92"/>
        <end position="197"/>
    </location>
</feature>
<dbReference type="InterPro" id="IPR019831">
    <property type="entry name" value="Mn/Fe_SOD_N"/>
</dbReference>
<gene>
    <name evidence="9" type="ORF">SAMN05216474_0126</name>
</gene>
<comment type="similarity">
    <text evidence="1 6">Belongs to the iron/manganese superoxide dismutase family.</text>
</comment>
<dbReference type="InterPro" id="IPR036324">
    <property type="entry name" value="Mn/Fe_SOD_N_sf"/>
</dbReference>
<feature type="binding site" evidence="5">
    <location>
        <position position="169"/>
    </location>
    <ligand>
        <name>Mn(2+)</name>
        <dbReference type="ChEBI" id="CHEBI:29035"/>
    </ligand>
</feature>
<evidence type="ECO:0000259" key="8">
    <source>
        <dbReference type="Pfam" id="PF02777"/>
    </source>
</evidence>
<feature type="binding site" evidence="5">
    <location>
        <position position="165"/>
    </location>
    <ligand>
        <name>Mn(2+)</name>
        <dbReference type="ChEBI" id="CHEBI:29035"/>
    </ligand>
</feature>
<dbReference type="Proteomes" id="UP000236454">
    <property type="component" value="Unassembled WGS sequence"/>
</dbReference>
<keyword evidence="3 5" id="KW-0479">Metal-binding</keyword>
<evidence type="ECO:0000313" key="10">
    <source>
        <dbReference type="Proteomes" id="UP000236454"/>
    </source>
</evidence>
<sequence length="207" mass="23497">MKYTLPALSYAHDALTPHIDEETMKIHHGKHHQGYVDKLNAALEATPAQHDNLEDILRNISTYSTAVRNNGGGHYNHSLFWEILSPTPQNLPTGELADAITRKFGSFENFQEQFNNAGATQFGSGWAWLLVKFNGELEVSSTANQDNPLMDTNPTSQGYPIVGIDVWEHAYYLNYQNRRPDYLNAFWSVLDWAVVEKKYQEALAKIK</sequence>
<dbReference type="STRING" id="477690.SAMN05216474_0126"/>
<evidence type="ECO:0000313" key="9">
    <source>
        <dbReference type="EMBL" id="SFT36456.1"/>
    </source>
</evidence>
<dbReference type="PIRSF" id="PIRSF000349">
    <property type="entry name" value="SODismutase"/>
    <property type="match status" value="1"/>
</dbReference>
<feature type="binding site" evidence="5">
    <location>
        <position position="27"/>
    </location>
    <ligand>
        <name>Mn(2+)</name>
        <dbReference type="ChEBI" id="CHEBI:29035"/>
    </ligand>
</feature>
<dbReference type="Gene3D" id="3.55.40.20">
    <property type="entry name" value="Iron/manganese superoxide dismutase, C-terminal domain"/>
    <property type="match status" value="1"/>
</dbReference>
<dbReference type="SUPFAM" id="SSF46609">
    <property type="entry name" value="Fe,Mn superoxide dismutase (SOD), N-terminal domain"/>
    <property type="match status" value="1"/>
</dbReference>
<dbReference type="GO" id="GO:0004784">
    <property type="term" value="F:superoxide dismutase activity"/>
    <property type="evidence" value="ECO:0007669"/>
    <property type="project" value="UniProtKB-EC"/>
</dbReference>
<dbReference type="PRINTS" id="PR01703">
    <property type="entry name" value="MNSODISMTASE"/>
</dbReference>
<evidence type="ECO:0000256" key="3">
    <source>
        <dbReference type="ARBA" id="ARBA00022723"/>
    </source>
</evidence>
<dbReference type="InterPro" id="IPR001189">
    <property type="entry name" value="Mn/Fe_SOD"/>
</dbReference>
<evidence type="ECO:0000256" key="6">
    <source>
        <dbReference type="RuleBase" id="RU000414"/>
    </source>
</evidence>
<dbReference type="InterPro" id="IPR036314">
    <property type="entry name" value="SOD_C_sf"/>
</dbReference>
<dbReference type="PANTHER" id="PTHR43595:SF2">
    <property type="entry name" value="SMALL RIBOSOMAL SUBUNIT PROTEIN MS42"/>
    <property type="match status" value="1"/>
</dbReference>
<keyword evidence="4 6" id="KW-0560">Oxidoreductase</keyword>
<dbReference type="SUPFAM" id="SSF54719">
    <property type="entry name" value="Fe,Mn superoxide dismutase (SOD), C-terminal domain"/>
    <property type="match status" value="1"/>
</dbReference>
<dbReference type="EMBL" id="FPAS01000001">
    <property type="protein sequence ID" value="SFT36456.1"/>
    <property type="molecule type" value="Genomic_DNA"/>
</dbReference>
<dbReference type="PROSITE" id="PS00088">
    <property type="entry name" value="SOD_MN"/>
    <property type="match status" value="1"/>
</dbReference>
<comment type="catalytic activity">
    <reaction evidence="6">
        <text>2 superoxide + 2 H(+) = H2O2 + O2</text>
        <dbReference type="Rhea" id="RHEA:20696"/>
        <dbReference type="ChEBI" id="CHEBI:15378"/>
        <dbReference type="ChEBI" id="CHEBI:15379"/>
        <dbReference type="ChEBI" id="CHEBI:16240"/>
        <dbReference type="ChEBI" id="CHEBI:18421"/>
        <dbReference type="EC" id="1.15.1.1"/>
    </reaction>
</comment>
<keyword evidence="10" id="KW-1185">Reference proteome</keyword>
<name>A0A1I6XE22_9FLAO</name>
<dbReference type="GO" id="GO:0030145">
    <property type="term" value="F:manganese ion binding"/>
    <property type="evidence" value="ECO:0007669"/>
    <property type="project" value="UniProtKB-ARBA"/>
</dbReference>
<dbReference type="EC" id="1.15.1.1" evidence="2 6"/>
<dbReference type="GO" id="GO:0005737">
    <property type="term" value="C:cytoplasm"/>
    <property type="evidence" value="ECO:0007669"/>
    <property type="project" value="TreeGrafter"/>
</dbReference>
<evidence type="ECO:0000256" key="2">
    <source>
        <dbReference type="ARBA" id="ARBA00012682"/>
    </source>
</evidence>
<feature type="binding site" evidence="5">
    <location>
        <position position="77"/>
    </location>
    <ligand>
        <name>Mn(2+)</name>
        <dbReference type="ChEBI" id="CHEBI:29035"/>
    </ligand>
</feature>
<dbReference type="RefSeq" id="WP_090245158.1">
    <property type="nucleotide sequence ID" value="NZ_FPAS01000001.1"/>
</dbReference>
<dbReference type="FunFam" id="3.55.40.20:FF:000001">
    <property type="entry name" value="Superoxide dismutase"/>
    <property type="match status" value="1"/>
</dbReference>
<comment type="function">
    <text evidence="6">Destroys radicals which are normally produced within the cells and which are toxic to biological systems.</text>
</comment>
<dbReference type="AlphaFoldDB" id="A0A1I6XE22"/>
<evidence type="ECO:0000256" key="4">
    <source>
        <dbReference type="ARBA" id="ARBA00023002"/>
    </source>
</evidence>
<dbReference type="Pfam" id="PF02777">
    <property type="entry name" value="Sod_Fe_C"/>
    <property type="match status" value="1"/>
</dbReference>
<dbReference type="Pfam" id="PF00081">
    <property type="entry name" value="Sod_Fe_N"/>
    <property type="match status" value="1"/>
</dbReference>
<dbReference type="Gene3D" id="1.10.287.990">
    <property type="entry name" value="Fe,Mn superoxide dismutase (SOD) domain"/>
    <property type="match status" value="1"/>
</dbReference>
<dbReference type="InterPro" id="IPR019833">
    <property type="entry name" value="Mn/Fe_SOD_BS"/>
</dbReference>
<dbReference type="PANTHER" id="PTHR43595">
    <property type="entry name" value="37S RIBOSOMAL PROTEIN S26, MITOCHONDRIAL"/>
    <property type="match status" value="1"/>
</dbReference>
<evidence type="ECO:0000256" key="5">
    <source>
        <dbReference type="PIRSR" id="PIRSR000349-1"/>
    </source>
</evidence>
<protein>
    <recommendedName>
        <fullName evidence="2 6">Superoxide dismutase</fullName>
        <ecNumber evidence="2 6">1.15.1.1</ecNumber>
    </recommendedName>
</protein>